<sequence>MLSVNFKKTLSNLCLDIAFEIPKYSYSFILGPSGAGKSLTLKIIAGLIKSKNASIKWDGKEIGKLPPEKRQIVYLPQNLALFPHKTVYENIIYTFKSRHLSINKDLVEKVIEEFQISRFLNRYPQNLSGGEKQRVALARAIVAQPRVLLLDEPLSSLDFHLKMHLIEFLELLKKDFHITVIHVTHDPLEAIKLAEKLFILEKGKIVFQGHINELFQAEITGFGQRILEVLKRLKISLNGI</sequence>
<proteinExistence type="predicted"/>
<comment type="caution">
    <text evidence="5">The sequence shown here is derived from an EMBL/GenBank/DDBJ whole genome shotgun (WGS) entry which is preliminary data.</text>
</comment>
<dbReference type="PROSITE" id="PS00211">
    <property type="entry name" value="ABC_TRANSPORTER_1"/>
    <property type="match status" value="1"/>
</dbReference>
<dbReference type="PANTHER" id="PTHR42781">
    <property type="entry name" value="SPERMIDINE/PUTRESCINE IMPORT ATP-BINDING PROTEIN POTA"/>
    <property type="match status" value="1"/>
</dbReference>
<dbReference type="PROSITE" id="PS50893">
    <property type="entry name" value="ABC_TRANSPORTER_2"/>
    <property type="match status" value="1"/>
</dbReference>
<dbReference type="GO" id="GO:0005524">
    <property type="term" value="F:ATP binding"/>
    <property type="evidence" value="ECO:0007669"/>
    <property type="project" value="UniProtKB-KW"/>
</dbReference>
<protein>
    <submittedName>
        <fullName evidence="5">ATP-binding cassette domain-containing protein</fullName>
    </submittedName>
</protein>
<evidence type="ECO:0000256" key="2">
    <source>
        <dbReference type="ARBA" id="ARBA00022741"/>
    </source>
</evidence>
<feature type="domain" description="ABC transporter" evidence="4">
    <location>
        <begin position="1"/>
        <end position="227"/>
    </location>
</feature>
<dbReference type="Pfam" id="PF00005">
    <property type="entry name" value="ABC_tran"/>
    <property type="match status" value="1"/>
</dbReference>
<keyword evidence="1" id="KW-0813">Transport</keyword>
<accession>A0A7C0Y906</accession>
<dbReference type="Proteomes" id="UP000886289">
    <property type="component" value="Unassembled WGS sequence"/>
</dbReference>
<dbReference type="SUPFAM" id="SSF52540">
    <property type="entry name" value="P-loop containing nucleoside triphosphate hydrolases"/>
    <property type="match status" value="1"/>
</dbReference>
<dbReference type="AlphaFoldDB" id="A0A7C0Y906"/>
<organism evidence="5">
    <name type="scientific">Desulfofervidus auxilii</name>
    <dbReference type="NCBI Taxonomy" id="1621989"/>
    <lineage>
        <taxon>Bacteria</taxon>
        <taxon>Pseudomonadati</taxon>
        <taxon>Thermodesulfobacteriota</taxon>
        <taxon>Candidatus Desulfofervidia</taxon>
        <taxon>Candidatus Desulfofervidales</taxon>
        <taxon>Candidatus Desulfofervidaceae</taxon>
        <taxon>Candidatus Desulfofervidus</taxon>
    </lineage>
</organism>
<dbReference type="EMBL" id="DRBS01000058">
    <property type="protein sequence ID" value="HDD43512.1"/>
    <property type="molecule type" value="Genomic_DNA"/>
</dbReference>
<dbReference type="SMART" id="SM00382">
    <property type="entry name" value="AAA"/>
    <property type="match status" value="1"/>
</dbReference>
<name>A0A7C0Y906_DESA2</name>
<dbReference type="InterPro" id="IPR017871">
    <property type="entry name" value="ABC_transporter-like_CS"/>
</dbReference>
<keyword evidence="2" id="KW-0547">Nucleotide-binding</keyword>
<evidence type="ECO:0000256" key="3">
    <source>
        <dbReference type="ARBA" id="ARBA00022840"/>
    </source>
</evidence>
<dbReference type="InterPro" id="IPR027417">
    <property type="entry name" value="P-loop_NTPase"/>
</dbReference>
<reference evidence="5" key="1">
    <citation type="journal article" date="2020" name="mSystems">
        <title>Genome- and Community-Level Interaction Insights into Carbon Utilization and Element Cycling Functions of Hydrothermarchaeota in Hydrothermal Sediment.</title>
        <authorList>
            <person name="Zhou Z."/>
            <person name="Liu Y."/>
            <person name="Xu W."/>
            <person name="Pan J."/>
            <person name="Luo Z.H."/>
            <person name="Li M."/>
        </authorList>
    </citation>
    <scope>NUCLEOTIDE SEQUENCE [LARGE SCALE GENOMIC DNA]</scope>
    <source>
        <strain evidence="5">HyVt-233</strain>
    </source>
</reference>
<dbReference type="InterPro" id="IPR003439">
    <property type="entry name" value="ABC_transporter-like_ATP-bd"/>
</dbReference>
<evidence type="ECO:0000259" key="4">
    <source>
        <dbReference type="PROSITE" id="PS50893"/>
    </source>
</evidence>
<evidence type="ECO:0000256" key="1">
    <source>
        <dbReference type="ARBA" id="ARBA00022448"/>
    </source>
</evidence>
<dbReference type="Gene3D" id="3.40.50.300">
    <property type="entry name" value="P-loop containing nucleotide triphosphate hydrolases"/>
    <property type="match status" value="1"/>
</dbReference>
<evidence type="ECO:0000313" key="5">
    <source>
        <dbReference type="EMBL" id="HDD43512.1"/>
    </source>
</evidence>
<dbReference type="PANTHER" id="PTHR42781:SF4">
    <property type="entry name" value="SPERMIDINE_PUTRESCINE IMPORT ATP-BINDING PROTEIN POTA"/>
    <property type="match status" value="1"/>
</dbReference>
<keyword evidence="3 5" id="KW-0067">ATP-binding</keyword>
<dbReference type="InterPro" id="IPR003593">
    <property type="entry name" value="AAA+_ATPase"/>
</dbReference>
<dbReference type="GO" id="GO:0016887">
    <property type="term" value="F:ATP hydrolysis activity"/>
    <property type="evidence" value="ECO:0007669"/>
    <property type="project" value="InterPro"/>
</dbReference>
<gene>
    <name evidence="5" type="ORF">ENG63_01430</name>
</gene>
<dbReference type="InterPro" id="IPR050093">
    <property type="entry name" value="ABC_SmlMolc_Importer"/>
</dbReference>